<gene>
    <name evidence="2" type="ORF">GCM10022419_136050</name>
</gene>
<organism evidence="2 3">
    <name type="scientific">Nonomuraea rosea</name>
    <dbReference type="NCBI Taxonomy" id="638574"/>
    <lineage>
        <taxon>Bacteria</taxon>
        <taxon>Bacillati</taxon>
        <taxon>Actinomycetota</taxon>
        <taxon>Actinomycetes</taxon>
        <taxon>Streptosporangiales</taxon>
        <taxon>Streptosporangiaceae</taxon>
        <taxon>Nonomuraea</taxon>
    </lineage>
</organism>
<comment type="caution">
    <text evidence="2">The sequence shown here is derived from an EMBL/GenBank/DDBJ whole genome shotgun (WGS) entry which is preliminary data.</text>
</comment>
<evidence type="ECO:0000313" key="3">
    <source>
        <dbReference type="Proteomes" id="UP001500630"/>
    </source>
</evidence>
<accession>A0ABP7A9C6</accession>
<protein>
    <submittedName>
        <fullName evidence="2">Uncharacterized protein</fullName>
    </submittedName>
</protein>
<proteinExistence type="predicted"/>
<evidence type="ECO:0000256" key="1">
    <source>
        <dbReference type="SAM" id="MobiDB-lite"/>
    </source>
</evidence>
<reference evidence="3" key="1">
    <citation type="journal article" date="2019" name="Int. J. Syst. Evol. Microbiol.">
        <title>The Global Catalogue of Microorganisms (GCM) 10K type strain sequencing project: providing services to taxonomists for standard genome sequencing and annotation.</title>
        <authorList>
            <consortium name="The Broad Institute Genomics Platform"/>
            <consortium name="The Broad Institute Genome Sequencing Center for Infectious Disease"/>
            <person name="Wu L."/>
            <person name="Ma J."/>
        </authorList>
    </citation>
    <scope>NUCLEOTIDE SEQUENCE [LARGE SCALE GENOMIC DNA]</scope>
    <source>
        <strain evidence="3">JCM 17326</strain>
    </source>
</reference>
<name>A0ABP7A9C6_9ACTN</name>
<feature type="region of interest" description="Disordered" evidence="1">
    <location>
        <begin position="19"/>
        <end position="49"/>
    </location>
</feature>
<keyword evidence="3" id="KW-1185">Reference proteome</keyword>
<dbReference type="Proteomes" id="UP001500630">
    <property type="component" value="Unassembled WGS sequence"/>
</dbReference>
<feature type="compositionally biased region" description="Polar residues" evidence="1">
    <location>
        <begin position="29"/>
        <end position="48"/>
    </location>
</feature>
<evidence type="ECO:0000313" key="2">
    <source>
        <dbReference type="EMBL" id="GAA3627624.1"/>
    </source>
</evidence>
<dbReference type="EMBL" id="BAABDQ010000098">
    <property type="protein sequence ID" value="GAA3627624.1"/>
    <property type="molecule type" value="Genomic_DNA"/>
</dbReference>
<sequence length="72" mass="7791">MAIRKPGFSLASIASELGAPPDRLDAGQRVTTPRRTLTNRSAESSGQVTGLPCRTRLPFILWRLRLMAGRGG</sequence>